<evidence type="ECO:0000256" key="3">
    <source>
        <dbReference type="ARBA" id="ARBA00022692"/>
    </source>
</evidence>
<organism evidence="9 10">
    <name type="scientific">Halapricum salinum</name>
    <dbReference type="NCBI Taxonomy" id="1457250"/>
    <lineage>
        <taxon>Archaea</taxon>
        <taxon>Methanobacteriati</taxon>
        <taxon>Methanobacteriota</taxon>
        <taxon>Stenosarchaea group</taxon>
        <taxon>Halobacteria</taxon>
        <taxon>Halobacteriales</taxon>
        <taxon>Haloarculaceae</taxon>
        <taxon>Halapricum</taxon>
    </lineage>
</organism>
<keyword evidence="5 7" id="KW-0472">Membrane</keyword>
<dbReference type="PANTHER" id="PTHR36506:SF1">
    <property type="entry name" value="PREFLAGELLIN PEPTIDASE"/>
    <property type="match status" value="1"/>
</dbReference>
<dbReference type="InterPro" id="IPR000045">
    <property type="entry name" value="Prepilin_IV_endopep_pep"/>
</dbReference>
<dbReference type="Proteomes" id="UP000296706">
    <property type="component" value="Chromosome"/>
</dbReference>
<comment type="subcellular location">
    <subcellularLocation>
        <location evidence="1">Cell membrane</location>
        <topology evidence="1">Multi-pass membrane protein</topology>
    </subcellularLocation>
</comment>
<dbReference type="KEGG" id="hsn:DV733_07270"/>
<feature type="transmembrane region" description="Helical" evidence="7">
    <location>
        <begin position="114"/>
        <end position="133"/>
    </location>
</feature>
<dbReference type="GeneID" id="39847653"/>
<sequence>MYSATISDLLRLLVVPVLGWAAVRDVKTRRVPNETWLPLAALGLILLCWDAWAVWTETVWTLTVDGFDIALDTRFPRQTVDSFFVRTAFSVGFLVPFAYGFWWFGGFGGADAKALMTLALVFPIFPVFYGPGYTLPYLNETTLGVFSLTILSNTVLAGVIYPLALAGRNLLGGAISKMMFIGRPLPVADAPRRYGRLLERPDSYTRRGLDLDVLRMYLSWRGLDLDDLRANPERYRDPASLPEEPNDPGDGTIDDTSGSLALTDGGESDVDGDAAAEQDAADEWGADAFFADIGGPIYGTDAEELRNGLDVLTAQKRAWYTPGIPFIVPMFGGLLISLTVGDVLVWLLIQIGIGG</sequence>
<feature type="transmembrane region" description="Helical" evidence="7">
    <location>
        <begin position="326"/>
        <end position="349"/>
    </location>
</feature>
<feature type="transmembrane region" description="Helical" evidence="7">
    <location>
        <begin position="145"/>
        <end position="171"/>
    </location>
</feature>
<feature type="region of interest" description="Disordered" evidence="6">
    <location>
        <begin position="232"/>
        <end position="277"/>
    </location>
</feature>
<dbReference type="InterPro" id="IPR052218">
    <property type="entry name" value="Preflagellin_Peptidase"/>
</dbReference>
<dbReference type="STRING" id="1457250.GCA_000755225_00028"/>
<evidence type="ECO:0000313" key="9">
    <source>
        <dbReference type="EMBL" id="QCC51056.1"/>
    </source>
</evidence>
<keyword evidence="3 7" id="KW-0812">Transmembrane</keyword>
<evidence type="ECO:0000256" key="5">
    <source>
        <dbReference type="ARBA" id="ARBA00023136"/>
    </source>
</evidence>
<evidence type="ECO:0000256" key="4">
    <source>
        <dbReference type="ARBA" id="ARBA00022989"/>
    </source>
</evidence>
<dbReference type="Pfam" id="PF01478">
    <property type="entry name" value="Peptidase_A24"/>
    <property type="match status" value="1"/>
</dbReference>
<evidence type="ECO:0000256" key="1">
    <source>
        <dbReference type="ARBA" id="ARBA00004651"/>
    </source>
</evidence>
<dbReference type="GO" id="GO:0004190">
    <property type="term" value="F:aspartic-type endopeptidase activity"/>
    <property type="evidence" value="ECO:0007669"/>
    <property type="project" value="InterPro"/>
</dbReference>
<dbReference type="GO" id="GO:0005886">
    <property type="term" value="C:plasma membrane"/>
    <property type="evidence" value="ECO:0007669"/>
    <property type="project" value="UniProtKB-SubCell"/>
</dbReference>
<keyword evidence="2" id="KW-1003">Cell membrane</keyword>
<reference evidence="9 10" key="1">
    <citation type="journal article" date="2019" name="Nat. Commun.">
        <title>A new type of DNA phosphorothioation-based antiviral system in archaea.</title>
        <authorList>
            <person name="Xiong L."/>
            <person name="Liu S."/>
            <person name="Chen S."/>
            <person name="Xiao Y."/>
            <person name="Zhu B."/>
            <person name="Gao Y."/>
            <person name="Zhang Y."/>
            <person name="Chen B."/>
            <person name="Luo J."/>
            <person name="Deng Z."/>
            <person name="Chen X."/>
            <person name="Wang L."/>
            <person name="Chen S."/>
        </authorList>
    </citation>
    <scope>NUCLEOTIDE SEQUENCE [LARGE SCALE GENOMIC DNA]</scope>
    <source>
        <strain evidence="9 10">CBA1105</strain>
    </source>
</reference>
<name>A0A4D6HCV8_9EURY</name>
<feature type="domain" description="Prepilin type IV endopeptidase peptidase" evidence="8">
    <location>
        <begin position="13"/>
        <end position="161"/>
    </location>
</feature>
<dbReference type="OrthoDB" id="19094at2157"/>
<dbReference type="AlphaFoldDB" id="A0A4D6HCV8"/>
<evidence type="ECO:0000256" key="6">
    <source>
        <dbReference type="SAM" id="MobiDB-lite"/>
    </source>
</evidence>
<feature type="transmembrane region" description="Helical" evidence="7">
    <location>
        <begin position="83"/>
        <end position="102"/>
    </location>
</feature>
<proteinExistence type="predicted"/>
<dbReference type="Gene3D" id="6.10.250.3240">
    <property type="match status" value="1"/>
</dbReference>
<gene>
    <name evidence="9" type="ORF">DV733_07270</name>
</gene>
<dbReference type="RefSeq" id="WP_049995393.1">
    <property type="nucleotide sequence ID" value="NZ_CP031310.1"/>
</dbReference>
<evidence type="ECO:0000313" key="10">
    <source>
        <dbReference type="Proteomes" id="UP000296706"/>
    </source>
</evidence>
<evidence type="ECO:0000259" key="8">
    <source>
        <dbReference type="Pfam" id="PF01478"/>
    </source>
</evidence>
<keyword evidence="4 7" id="KW-1133">Transmembrane helix</keyword>
<dbReference type="PANTHER" id="PTHR36506">
    <property type="entry name" value="PREFLAGELLIN PEPTIDASE"/>
    <property type="match status" value="1"/>
</dbReference>
<dbReference type="Gene3D" id="1.20.120.1220">
    <property type="match status" value="2"/>
</dbReference>
<evidence type="ECO:0000256" key="2">
    <source>
        <dbReference type="ARBA" id="ARBA00022475"/>
    </source>
</evidence>
<keyword evidence="10" id="KW-1185">Reference proteome</keyword>
<protein>
    <submittedName>
        <fullName evidence="9">Prepilin peptidase</fullName>
    </submittedName>
</protein>
<accession>A0A4D6HCV8</accession>
<feature type="compositionally biased region" description="Acidic residues" evidence="6">
    <location>
        <begin position="266"/>
        <end position="277"/>
    </location>
</feature>
<dbReference type="EMBL" id="CP031310">
    <property type="protein sequence ID" value="QCC51056.1"/>
    <property type="molecule type" value="Genomic_DNA"/>
</dbReference>
<evidence type="ECO:0000256" key="7">
    <source>
        <dbReference type="SAM" id="Phobius"/>
    </source>
</evidence>